<dbReference type="GO" id="GO:0005524">
    <property type="term" value="F:ATP binding"/>
    <property type="evidence" value="ECO:0007669"/>
    <property type="project" value="UniProtKB-KW"/>
</dbReference>
<dbReference type="InterPro" id="IPR036097">
    <property type="entry name" value="HisK_dim/P_sf"/>
</dbReference>
<keyword evidence="6" id="KW-0597">Phosphoprotein</keyword>
<organism evidence="18 19">
    <name type="scientific">Chelatococcus reniformis</name>
    <dbReference type="NCBI Taxonomy" id="1494448"/>
    <lineage>
        <taxon>Bacteria</taxon>
        <taxon>Pseudomonadati</taxon>
        <taxon>Pseudomonadota</taxon>
        <taxon>Alphaproteobacteria</taxon>
        <taxon>Hyphomicrobiales</taxon>
        <taxon>Chelatococcaceae</taxon>
        <taxon>Chelatococcus</taxon>
    </lineage>
</organism>
<evidence type="ECO:0000256" key="3">
    <source>
        <dbReference type="ARBA" id="ARBA00012438"/>
    </source>
</evidence>
<dbReference type="InterPro" id="IPR005467">
    <property type="entry name" value="His_kinase_dom"/>
</dbReference>
<keyword evidence="10" id="KW-0418">Kinase</keyword>
<keyword evidence="13" id="KW-0902">Two-component regulatory system</keyword>
<dbReference type="PANTHER" id="PTHR44936:SF5">
    <property type="entry name" value="SENSOR HISTIDINE KINASE ENVZ"/>
    <property type="match status" value="1"/>
</dbReference>
<dbReference type="SMART" id="SM00304">
    <property type="entry name" value="HAMP"/>
    <property type="match status" value="1"/>
</dbReference>
<dbReference type="Pfam" id="PF00512">
    <property type="entry name" value="HisKA"/>
    <property type="match status" value="1"/>
</dbReference>
<evidence type="ECO:0000256" key="2">
    <source>
        <dbReference type="ARBA" id="ARBA00004429"/>
    </source>
</evidence>
<dbReference type="PRINTS" id="PR00344">
    <property type="entry name" value="BCTRLSENSOR"/>
</dbReference>
<dbReference type="Gene3D" id="1.10.287.130">
    <property type="match status" value="1"/>
</dbReference>
<dbReference type="SUPFAM" id="SSF158472">
    <property type="entry name" value="HAMP domain-like"/>
    <property type="match status" value="1"/>
</dbReference>
<sequence length="486" mass="52803">MKRLWHRSLAAQFICFMLIALALSQGIGLLMSWDERGQALRAAAKSEFFSRTASLARLVEATPAAIHDGILGASGTNYTRFWLSAEEPREADAWRREAWTQLAKPLPNLIRPHRKPPADELEQAAAQPPPGLTASAVAAPLSWVTLPPSKWPLTRPAKFLNLDDAYGMGLAVSLENGTWLNAAFAKSVPNSIWTSQSAVSLAITAVVLSLIALIVARGIARPMRRLAVAAEALGRGESVAPLPESGPDDIRQTAEAFNRMQARLQRFVADRTRMLAAIGHDLRTPLTSLRLRTEFVTDLEIQDKMLKTISEIETMTEAALAFAREEATAETTRTVDLGALIESLCDDLAELGRDVTFVEGPAVTYRCRPDGLRRAARNLIENAVRYGERARVSLKGDADSIDIVVDDDGPGIPEAAMGRVFAPFYRLEQSRNRETGGIGLGLSIARTIARHHGGDVSLVNQARGLRATINLPKVGQAALQAHYSAS</sequence>
<comment type="subcellular location">
    <subcellularLocation>
        <location evidence="2">Cell inner membrane</location>
        <topology evidence="2">Multi-pass membrane protein</topology>
    </subcellularLocation>
</comment>
<keyword evidence="19" id="KW-1185">Reference proteome</keyword>
<name>A0A916UUE4_9HYPH</name>
<evidence type="ECO:0000256" key="11">
    <source>
        <dbReference type="ARBA" id="ARBA00022840"/>
    </source>
</evidence>
<dbReference type="PANTHER" id="PTHR44936">
    <property type="entry name" value="SENSOR PROTEIN CREC"/>
    <property type="match status" value="1"/>
</dbReference>
<evidence type="ECO:0000313" key="19">
    <source>
        <dbReference type="Proteomes" id="UP000637002"/>
    </source>
</evidence>
<reference evidence="18" key="2">
    <citation type="submission" date="2020-09" db="EMBL/GenBank/DDBJ databases">
        <authorList>
            <person name="Sun Q."/>
            <person name="Zhou Y."/>
        </authorList>
    </citation>
    <scope>NUCLEOTIDE SEQUENCE</scope>
    <source>
        <strain evidence="18">CGMCC 1.12919</strain>
    </source>
</reference>
<gene>
    <name evidence="18" type="ORF">GCM10010994_53350</name>
</gene>
<keyword evidence="8 15" id="KW-0812">Transmembrane</keyword>
<dbReference type="EMBL" id="BMGG01000011">
    <property type="protein sequence ID" value="GGC88788.1"/>
    <property type="molecule type" value="Genomic_DNA"/>
</dbReference>
<evidence type="ECO:0000256" key="6">
    <source>
        <dbReference type="ARBA" id="ARBA00022553"/>
    </source>
</evidence>
<evidence type="ECO:0000256" key="1">
    <source>
        <dbReference type="ARBA" id="ARBA00000085"/>
    </source>
</evidence>
<reference evidence="18" key="1">
    <citation type="journal article" date="2014" name="Int. J. Syst. Evol. Microbiol.">
        <title>Complete genome sequence of Corynebacterium casei LMG S-19264T (=DSM 44701T), isolated from a smear-ripened cheese.</title>
        <authorList>
            <consortium name="US DOE Joint Genome Institute (JGI-PGF)"/>
            <person name="Walter F."/>
            <person name="Albersmeier A."/>
            <person name="Kalinowski J."/>
            <person name="Ruckert C."/>
        </authorList>
    </citation>
    <scope>NUCLEOTIDE SEQUENCE</scope>
    <source>
        <strain evidence="18">CGMCC 1.12919</strain>
    </source>
</reference>
<dbReference type="PROSITE" id="PS50109">
    <property type="entry name" value="HIS_KIN"/>
    <property type="match status" value="1"/>
</dbReference>
<evidence type="ECO:0000256" key="7">
    <source>
        <dbReference type="ARBA" id="ARBA00022679"/>
    </source>
</evidence>
<dbReference type="Pfam" id="PF00672">
    <property type="entry name" value="HAMP"/>
    <property type="match status" value="1"/>
</dbReference>
<comment type="catalytic activity">
    <reaction evidence="1">
        <text>ATP + protein L-histidine = ADP + protein N-phospho-L-histidine.</text>
        <dbReference type="EC" id="2.7.13.3"/>
    </reaction>
</comment>
<keyword evidence="4" id="KW-1003">Cell membrane</keyword>
<keyword evidence="12 15" id="KW-1133">Transmembrane helix</keyword>
<dbReference type="RefSeq" id="WP_188612229.1">
    <property type="nucleotide sequence ID" value="NZ_BMGG01000011.1"/>
</dbReference>
<evidence type="ECO:0000259" key="16">
    <source>
        <dbReference type="PROSITE" id="PS50109"/>
    </source>
</evidence>
<proteinExistence type="predicted"/>
<dbReference type="Pfam" id="PF02518">
    <property type="entry name" value="HATPase_c"/>
    <property type="match status" value="1"/>
</dbReference>
<keyword evidence="11" id="KW-0067">ATP-binding</keyword>
<evidence type="ECO:0000256" key="5">
    <source>
        <dbReference type="ARBA" id="ARBA00022519"/>
    </source>
</evidence>
<evidence type="ECO:0000256" key="4">
    <source>
        <dbReference type="ARBA" id="ARBA00022475"/>
    </source>
</evidence>
<feature type="domain" description="HAMP" evidence="17">
    <location>
        <begin position="217"/>
        <end position="269"/>
    </location>
</feature>
<accession>A0A916UUE4</accession>
<dbReference type="SMART" id="SM00387">
    <property type="entry name" value="HATPase_c"/>
    <property type="match status" value="1"/>
</dbReference>
<keyword evidence="14 15" id="KW-0472">Membrane</keyword>
<dbReference type="SMART" id="SM00388">
    <property type="entry name" value="HisKA"/>
    <property type="match status" value="1"/>
</dbReference>
<feature type="domain" description="Histidine kinase" evidence="16">
    <location>
        <begin position="277"/>
        <end position="475"/>
    </location>
</feature>
<dbReference type="CDD" id="cd06225">
    <property type="entry name" value="HAMP"/>
    <property type="match status" value="1"/>
</dbReference>
<dbReference type="Proteomes" id="UP000637002">
    <property type="component" value="Unassembled WGS sequence"/>
</dbReference>
<dbReference type="InterPro" id="IPR003594">
    <property type="entry name" value="HATPase_dom"/>
</dbReference>
<keyword evidence="5" id="KW-0997">Cell inner membrane</keyword>
<evidence type="ECO:0000256" key="14">
    <source>
        <dbReference type="ARBA" id="ARBA00023136"/>
    </source>
</evidence>
<dbReference type="SUPFAM" id="SSF55874">
    <property type="entry name" value="ATPase domain of HSP90 chaperone/DNA topoisomerase II/histidine kinase"/>
    <property type="match status" value="1"/>
</dbReference>
<evidence type="ECO:0000256" key="10">
    <source>
        <dbReference type="ARBA" id="ARBA00022777"/>
    </source>
</evidence>
<evidence type="ECO:0000256" key="12">
    <source>
        <dbReference type="ARBA" id="ARBA00022989"/>
    </source>
</evidence>
<evidence type="ECO:0000256" key="8">
    <source>
        <dbReference type="ARBA" id="ARBA00022692"/>
    </source>
</evidence>
<dbReference type="PROSITE" id="PS50885">
    <property type="entry name" value="HAMP"/>
    <property type="match status" value="1"/>
</dbReference>
<evidence type="ECO:0000256" key="9">
    <source>
        <dbReference type="ARBA" id="ARBA00022741"/>
    </source>
</evidence>
<dbReference type="AlphaFoldDB" id="A0A916UUE4"/>
<dbReference type="EC" id="2.7.13.3" evidence="3"/>
<protein>
    <recommendedName>
        <fullName evidence="3">histidine kinase</fullName>
        <ecNumber evidence="3">2.7.13.3</ecNumber>
    </recommendedName>
</protein>
<comment type="caution">
    <text evidence="18">The sequence shown here is derived from an EMBL/GenBank/DDBJ whole genome shotgun (WGS) entry which is preliminary data.</text>
</comment>
<dbReference type="GO" id="GO:0005886">
    <property type="term" value="C:plasma membrane"/>
    <property type="evidence" value="ECO:0007669"/>
    <property type="project" value="UniProtKB-SubCell"/>
</dbReference>
<dbReference type="CDD" id="cd00082">
    <property type="entry name" value="HisKA"/>
    <property type="match status" value="1"/>
</dbReference>
<evidence type="ECO:0000256" key="13">
    <source>
        <dbReference type="ARBA" id="ARBA00023012"/>
    </source>
</evidence>
<keyword evidence="9" id="KW-0547">Nucleotide-binding</keyword>
<evidence type="ECO:0000256" key="15">
    <source>
        <dbReference type="SAM" id="Phobius"/>
    </source>
</evidence>
<dbReference type="InterPro" id="IPR050980">
    <property type="entry name" value="2C_sensor_his_kinase"/>
</dbReference>
<feature type="transmembrane region" description="Helical" evidence="15">
    <location>
        <begin position="198"/>
        <end position="216"/>
    </location>
</feature>
<dbReference type="Gene3D" id="1.10.8.500">
    <property type="entry name" value="HAMP domain in histidine kinase"/>
    <property type="match status" value="1"/>
</dbReference>
<keyword evidence="7" id="KW-0808">Transferase</keyword>
<dbReference type="InterPro" id="IPR004358">
    <property type="entry name" value="Sig_transdc_His_kin-like_C"/>
</dbReference>
<dbReference type="InterPro" id="IPR003660">
    <property type="entry name" value="HAMP_dom"/>
</dbReference>
<evidence type="ECO:0000313" key="18">
    <source>
        <dbReference type="EMBL" id="GGC88788.1"/>
    </source>
</evidence>
<dbReference type="GO" id="GO:0000155">
    <property type="term" value="F:phosphorelay sensor kinase activity"/>
    <property type="evidence" value="ECO:0007669"/>
    <property type="project" value="InterPro"/>
</dbReference>
<dbReference type="SUPFAM" id="SSF47384">
    <property type="entry name" value="Homodimeric domain of signal transducing histidine kinase"/>
    <property type="match status" value="1"/>
</dbReference>
<dbReference type="InterPro" id="IPR003661">
    <property type="entry name" value="HisK_dim/P_dom"/>
</dbReference>
<evidence type="ECO:0000259" key="17">
    <source>
        <dbReference type="PROSITE" id="PS50885"/>
    </source>
</evidence>
<dbReference type="InterPro" id="IPR036890">
    <property type="entry name" value="HATPase_C_sf"/>
</dbReference>
<dbReference type="Gene3D" id="3.30.565.10">
    <property type="entry name" value="Histidine kinase-like ATPase, C-terminal domain"/>
    <property type="match status" value="1"/>
</dbReference>